<dbReference type="Proteomes" id="UP000321393">
    <property type="component" value="Unassembled WGS sequence"/>
</dbReference>
<feature type="domain" description="Retrotransposon gag" evidence="1">
    <location>
        <begin position="9"/>
        <end position="69"/>
    </location>
</feature>
<evidence type="ECO:0000259" key="1">
    <source>
        <dbReference type="Pfam" id="PF03732"/>
    </source>
</evidence>
<name>A0A5D3CAV1_CUCMM</name>
<accession>A0A5D3CAV1</accession>
<keyword evidence="3" id="KW-0645">Protease</keyword>
<dbReference type="AlphaFoldDB" id="A0A5D3CAV1"/>
<evidence type="ECO:0000313" key="2">
    <source>
        <dbReference type="EMBL" id="KAA0049814.1"/>
    </source>
</evidence>
<protein>
    <submittedName>
        <fullName evidence="3">Gag-protease polyprotein</fullName>
    </submittedName>
</protein>
<gene>
    <name evidence="3" type="ORF">E5676_scaffold1071G00020</name>
    <name evidence="2" type="ORF">E6C27_scaffold1591G00060</name>
</gene>
<evidence type="ECO:0000313" key="4">
    <source>
        <dbReference type="Proteomes" id="UP000321393"/>
    </source>
</evidence>
<comment type="caution">
    <text evidence="3">The sequence shown here is derived from an EMBL/GenBank/DDBJ whole genome shotgun (WGS) entry which is preliminary data.</text>
</comment>
<organism evidence="3 5">
    <name type="scientific">Cucumis melo var. makuwa</name>
    <name type="common">Oriental melon</name>
    <dbReference type="NCBI Taxonomy" id="1194695"/>
    <lineage>
        <taxon>Eukaryota</taxon>
        <taxon>Viridiplantae</taxon>
        <taxon>Streptophyta</taxon>
        <taxon>Embryophyta</taxon>
        <taxon>Tracheophyta</taxon>
        <taxon>Spermatophyta</taxon>
        <taxon>Magnoliopsida</taxon>
        <taxon>eudicotyledons</taxon>
        <taxon>Gunneridae</taxon>
        <taxon>Pentapetalae</taxon>
        <taxon>rosids</taxon>
        <taxon>fabids</taxon>
        <taxon>Cucurbitales</taxon>
        <taxon>Cucurbitaceae</taxon>
        <taxon>Benincaseae</taxon>
        <taxon>Cucumis</taxon>
    </lineage>
</organism>
<dbReference type="OrthoDB" id="2272416at2759"/>
<evidence type="ECO:0000313" key="5">
    <source>
        <dbReference type="Proteomes" id="UP000321947"/>
    </source>
</evidence>
<dbReference type="Pfam" id="PF03732">
    <property type="entry name" value="Retrotrans_gag"/>
    <property type="match status" value="1"/>
</dbReference>
<dbReference type="Proteomes" id="UP000321947">
    <property type="component" value="Unassembled WGS sequence"/>
</dbReference>
<proteinExistence type="predicted"/>
<dbReference type="EMBL" id="SSTE01012020">
    <property type="protein sequence ID" value="KAA0049814.1"/>
    <property type="molecule type" value="Genomic_DNA"/>
</dbReference>
<dbReference type="GO" id="GO:0008233">
    <property type="term" value="F:peptidase activity"/>
    <property type="evidence" value="ECO:0007669"/>
    <property type="project" value="UniProtKB-KW"/>
</dbReference>
<dbReference type="InterPro" id="IPR005162">
    <property type="entry name" value="Retrotrans_gag_dom"/>
</dbReference>
<sequence>MLGGDVSKITWEQFKESFYAKFFFSNVKHAKQQEFLNLEQGDMTVEQYDVEFDMLSRFAPDMVKDEAARTEKKELIRLRLQAEGQALVRRGRLIAACLGTAARPEVRRCLPAASSGAGCCRENFEGATCLWEVWESSWWSLLDREWRLLQMQETRA</sequence>
<reference evidence="4 5" key="1">
    <citation type="submission" date="2019-08" db="EMBL/GenBank/DDBJ databases">
        <title>Draft genome sequences of two oriental melons (Cucumis melo L. var makuwa).</title>
        <authorList>
            <person name="Kwon S.-Y."/>
        </authorList>
    </citation>
    <scope>NUCLEOTIDE SEQUENCE [LARGE SCALE GENOMIC DNA]</scope>
    <source>
        <strain evidence="5">cv. Chang Bougi</strain>
        <strain evidence="4">cv. SW 3</strain>
        <tissue evidence="3">Leaf</tissue>
    </source>
</reference>
<evidence type="ECO:0000313" key="3">
    <source>
        <dbReference type="EMBL" id="TYK08470.1"/>
    </source>
</evidence>
<dbReference type="GO" id="GO:0006508">
    <property type="term" value="P:proteolysis"/>
    <property type="evidence" value="ECO:0007669"/>
    <property type="project" value="UniProtKB-KW"/>
</dbReference>
<keyword evidence="3" id="KW-0378">Hydrolase</keyword>
<dbReference type="EMBL" id="SSTD01012729">
    <property type="protein sequence ID" value="TYK08470.1"/>
    <property type="molecule type" value="Genomic_DNA"/>
</dbReference>